<evidence type="ECO:0000313" key="8">
    <source>
        <dbReference type="Proteomes" id="UP000366872"/>
    </source>
</evidence>
<keyword evidence="3 7" id="KW-0418">Kinase</keyword>
<dbReference type="InterPro" id="IPR000719">
    <property type="entry name" value="Prot_kinase_dom"/>
</dbReference>
<evidence type="ECO:0000256" key="3">
    <source>
        <dbReference type="ARBA" id="ARBA00022777"/>
    </source>
</evidence>
<dbReference type="Gene3D" id="1.10.510.10">
    <property type="entry name" value="Transferase(Phosphotransferase) domain 1"/>
    <property type="match status" value="1"/>
</dbReference>
<dbReference type="RefSeq" id="WP_136078683.1">
    <property type="nucleotide sequence ID" value="NZ_CAAHFG010000001.1"/>
</dbReference>
<reference evidence="7 8" key="1">
    <citation type="submission" date="2019-04" db="EMBL/GenBank/DDBJ databases">
        <authorList>
            <person name="Van Vliet M D."/>
        </authorList>
    </citation>
    <scope>NUCLEOTIDE SEQUENCE [LARGE SCALE GENOMIC DNA]</scope>
    <source>
        <strain evidence="7 8">F1</strain>
    </source>
</reference>
<evidence type="ECO:0000256" key="1">
    <source>
        <dbReference type="ARBA" id="ARBA00022679"/>
    </source>
</evidence>
<organism evidence="7 8">
    <name type="scientific">Pontiella desulfatans</name>
    <dbReference type="NCBI Taxonomy" id="2750659"/>
    <lineage>
        <taxon>Bacteria</taxon>
        <taxon>Pseudomonadati</taxon>
        <taxon>Kiritimatiellota</taxon>
        <taxon>Kiritimatiellia</taxon>
        <taxon>Kiritimatiellales</taxon>
        <taxon>Pontiellaceae</taxon>
        <taxon>Pontiella</taxon>
    </lineage>
</organism>
<dbReference type="Proteomes" id="UP000366872">
    <property type="component" value="Unassembled WGS sequence"/>
</dbReference>
<gene>
    <name evidence="7" type="primary">pknD_7</name>
    <name evidence="7" type="ORF">PDESU_01623</name>
</gene>
<dbReference type="GO" id="GO:0004674">
    <property type="term" value="F:protein serine/threonine kinase activity"/>
    <property type="evidence" value="ECO:0007669"/>
    <property type="project" value="TreeGrafter"/>
</dbReference>
<dbReference type="AlphaFoldDB" id="A0A6C2TZS5"/>
<evidence type="ECO:0000256" key="5">
    <source>
        <dbReference type="SAM" id="Phobius"/>
    </source>
</evidence>
<name>A0A6C2TZS5_PONDE</name>
<dbReference type="PANTHER" id="PTHR43289">
    <property type="entry name" value="MITOGEN-ACTIVATED PROTEIN KINASE KINASE KINASE 20-RELATED"/>
    <property type="match status" value="1"/>
</dbReference>
<dbReference type="EMBL" id="CAAHFG010000001">
    <property type="protein sequence ID" value="VGO13069.1"/>
    <property type="molecule type" value="Genomic_DNA"/>
</dbReference>
<keyword evidence="5" id="KW-0472">Membrane</keyword>
<protein>
    <submittedName>
        <fullName evidence="7">Serine/threonine-protein kinase PknD</fullName>
    </submittedName>
</protein>
<evidence type="ECO:0000256" key="4">
    <source>
        <dbReference type="ARBA" id="ARBA00022840"/>
    </source>
</evidence>
<feature type="transmembrane region" description="Helical" evidence="5">
    <location>
        <begin position="354"/>
        <end position="376"/>
    </location>
</feature>
<keyword evidence="5" id="KW-1133">Transmembrane helix</keyword>
<keyword evidence="4" id="KW-0067">ATP-binding</keyword>
<dbReference type="PROSITE" id="PS50011">
    <property type="entry name" value="PROTEIN_KINASE_DOM"/>
    <property type="match status" value="1"/>
</dbReference>
<keyword evidence="1" id="KW-0808">Transferase</keyword>
<dbReference type="Pfam" id="PF00069">
    <property type="entry name" value="Pkinase"/>
    <property type="match status" value="1"/>
</dbReference>
<dbReference type="InterPro" id="IPR011009">
    <property type="entry name" value="Kinase-like_dom_sf"/>
</dbReference>
<dbReference type="PANTHER" id="PTHR43289:SF6">
    <property type="entry name" value="SERINE_THREONINE-PROTEIN KINASE NEKL-3"/>
    <property type="match status" value="1"/>
</dbReference>
<dbReference type="CDD" id="cd14014">
    <property type="entry name" value="STKc_PknB_like"/>
    <property type="match status" value="1"/>
</dbReference>
<proteinExistence type="predicted"/>
<dbReference type="SUPFAM" id="SSF56112">
    <property type="entry name" value="Protein kinase-like (PK-like)"/>
    <property type="match status" value="1"/>
</dbReference>
<keyword evidence="8" id="KW-1185">Reference proteome</keyword>
<dbReference type="Gene3D" id="3.30.200.20">
    <property type="entry name" value="Phosphorylase Kinase, domain 1"/>
    <property type="match status" value="1"/>
</dbReference>
<keyword evidence="5" id="KW-0812">Transmembrane</keyword>
<feature type="domain" description="Protein kinase" evidence="6">
    <location>
        <begin position="44"/>
        <end position="330"/>
    </location>
</feature>
<sequence length="676" mass="75886">MKYDEIKPDVLADLYDADEESLSAAEREQLTPILNSLKDFGERYEIPEQIGKGAEKEIFRVYDRRLGRRVALAYPVKCGSNEDQEQFLREARLTANLAHPNILPIHNMGINPEGKPFFTMELLPGDSLKDIVNGLKKRGPDYVAKYPLDVLLNIYLKICDAMAYAHSRGVLHLDLKPSNIRVGPFGDVFVCDWGLARIVYSEDSGELEPGELDGDELNDFTLSGTLKGTPGFMAPEQADGSSSKTVQTDVYALGAILYMLLVYEIPVPGESAHEVIEQTLHGGVIPPRRRTGHTGCSVSLEAVAMRALSLKPAERYKTVKELQVDISYYMSGFPTQAEQAGMMRRIVLLTQRHALLALLSVLSLIILVGMAAAAIIRVDIERNVAVKARGVAEENFELYRQELVVSQQLNADVLQMLEYLARQPDMRHPFFNIELLDKKLEGDLDPARRKEMLTQKGVLHFIVEEFNAAARCFEASGVGYAERMLPVARDFATLKPDDIALLKEEELAIMFGTSQPIFKQFTYYTYLHHMRRRPNPALDGYAVLAGTMLEEMNGPRPHSVVPLDISTGKSGSVLDLSGKPYSRYKLLIPGVLYANVLEPYSFERLDVSDTPLTDLVELEDLKVKTLRMVNLKWMTSTLHIIPRLKRMGVETLIVEQGRFTGNLKKQLERNLTLVEE</sequence>
<evidence type="ECO:0000256" key="2">
    <source>
        <dbReference type="ARBA" id="ARBA00022741"/>
    </source>
</evidence>
<keyword evidence="2" id="KW-0547">Nucleotide-binding</keyword>
<evidence type="ECO:0000313" key="7">
    <source>
        <dbReference type="EMBL" id="VGO13069.1"/>
    </source>
</evidence>
<dbReference type="SMART" id="SM00220">
    <property type="entry name" value="S_TKc"/>
    <property type="match status" value="1"/>
</dbReference>
<dbReference type="GO" id="GO:0005524">
    <property type="term" value="F:ATP binding"/>
    <property type="evidence" value="ECO:0007669"/>
    <property type="project" value="UniProtKB-KW"/>
</dbReference>
<accession>A0A6C2TZS5</accession>
<evidence type="ECO:0000259" key="6">
    <source>
        <dbReference type="PROSITE" id="PS50011"/>
    </source>
</evidence>